<gene>
    <name evidence="1" type="ORF">PFISCL1PPCAC_20346</name>
</gene>
<accession>A0AAV5WGU4</accession>
<feature type="non-terminal residue" evidence="1">
    <location>
        <position position="1"/>
    </location>
</feature>
<feature type="non-terminal residue" evidence="1">
    <location>
        <position position="74"/>
    </location>
</feature>
<comment type="caution">
    <text evidence="1">The sequence shown here is derived from an EMBL/GenBank/DDBJ whole genome shotgun (WGS) entry which is preliminary data.</text>
</comment>
<dbReference type="EMBL" id="BTSY01000005">
    <property type="protein sequence ID" value="GMT29049.1"/>
    <property type="molecule type" value="Genomic_DNA"/>
</dbReference>
<keyword evidence="2" id="KW-1185">Reference proteome</keyword>
<sequence length="74" mass="8854">REHGIVGITEQVEGKCRTNREFDRRKRNIAEIAKRRERCVPSDRQVCFIAVLRNIRSSHVQQNVQLQHQHDHRN</sequence>
<proteinExistence type="predicted"/>
<protein>
    <submittedName>
        <fullName evidence="1">Uncharacterized protein</fullName>
    </submittedName>
</protein>
<evidence type="ECO:0000313" key="1">
    <source>
        <dbReference type="EMBL" id="GMT29049.1"/>
    </source>
</evidence>
<dbReference type="Proteomes" id="UP001432322">
    <property type="component" value="Unassembled WGS sequence"/>
</dbReference>
<organism evidence="1 2">
    <name type="scientific">Pristionchus fissidentatus</name>
    <dbReference type="NCBI Taxonomy" id="1538716"/>
    <lineage>
        <taxon>Eukaryota</taxon>
        <taxon>Metazoa</taxon>
        <taxon>Ecdysozoa</taxon>
        <taxon>Nematoda</taxon>
        <taxon>Chromadorea</taxon>
        <taxon>Rhabditida</taxon>
        <taxon>Rhabditina</taxon>
        <taxon>Diplogasteromorpha</taxon>
        <taxon>Diplogasteroidea</taxon>
        <taxon>Neodiplogasteridae</taxon>
        <taxon>Pristionchus</taxon>
    </lineage>
</organism>
<name>A0AAV5WGU4_9BILA</name>
<dbReference type="AlphaFoldDB" id="A0AAV5WGU4"/>
<evidence type="ECO:0000313" key="2">
    <source>
        <dbReference type="Proteomes" id="UP001432322"/>
    </source>
</evidence>
<reference evidence="1" key="1">
    <citation type="submission" date="2023-10" db="EMBL/GenBank/DDBJ databases">
        <title>Genome assembly of Pristionchus species.</title>
        <authorList>
            <person name="Yoshida K."/>
            <person name="Sommer R.J."/>
        </authorList>
    </citation>
    <scope>NUCLEOTIDE SEQUENCE</scope>
    <source>
        <strain evidence="1">RS5133</strain>
    </source>
</reference>